<organism evidence="18 19">
    <name type="scientific">Pseudocercospora fijiensis (strain CIRAD86)</name>
    <name type="common">Black leaf streak disease fungus</name>
    <name type="synonym">Mycosphaerella fijiensis</name>
    <dbReference type="NCBI Taxonomy" id="383855"/>
    <lineage>
        <taxon>Eukaryota</taxon>
        <taxon>Fungi</taxon>
        <taxon>Dikarya</taxon>
        <taxon>Ascomycota</taxon>
        <taxon>Pezizomycotina</taxon>
        <taxon>Dothideomycetes</taxon>
        <taxon>Dothideomycetidae</taxon>
        <taxon>Mycosphaerellales</taxon>
        <taxon>Mycosphaerellaceae</taxon>
        <taxon>Pseudocercospora</taxon>
    </lineage>
</organism>
<evidence type="ECO:0000256" key="13">
    <source>
        <dbReference type="ARBA" id="ARBA00023033"/>
    </source>
</evidence>
<evidence type="ECO:0000256" key="12">
    <source>
        <dbReference type="ARBA" id="ARBA00023004"/>
    </source>
</evidence>
<dbReference type="InterPro" id="IPR039261">
    <property type="entry name" value="FNR_nucleotide-bd"/>
</dbReference>
<evidence type="ECO:0000256" key="8">
    <source>
        <dbReference type="ARBA" id="ARBA00022827"/>
    </source>
</evidence>
<dbReference type="PROSITE" id="PS00086">
    <property type="entry name" value="CYTOCHROME_P450"/>
    <property type="match status" value="1"/>
</dbReference>
<keyword evidence="11 14" id="KW-0560">Oxidoreductase</keyword>
<dbReference type="InterPro" id="IPR017938">
    <property type="entry name" value="Riboflavin_synthase-like_b-brl"/>
</dbReference>
<dbReference type="InterPro" id="IPR023173">
    <property type="entry name" value="NADPH_Cyt_P450_Rdtase_alpha"/>
</dbReference>
<dbReference type="Gene3D" id="1.20.990.10">
    <property type="entry name" value="NADPH-cytochrome p450 Reductase, Chain A, domain 3"/>
    <property type="match status" value="1"/>
</dbReference>
<evidence type="ECO:0000256" key="9">
    <source>
        <dbReference type="ARBA" id="ARBA00022857"/>
    </source>
</evidence>
<dbReference type="SUPFAM" id="SSF52343">
    <property type="entry name" value="Ferredoxin reductase-like, C-terminal NADP-linked domain"/>
    <property type="match status" value="1"/>
</dbReference>
<evidence type="ECO:0000256" key="11">
    <source>
        <dbReference type="ARBA" id="ARBA00023002"/>
    </source>
</evidence>
<dbReference type="PIRSF" id="PIRSF000209">
    <property type="entry name" value="Bifunctional_P450_P450R"/>
    <property type="match status" value="1"/>
</dbReference>
<dbReference type="EC" id="1.6.2.4" evidence="14"/>
<dbReference type="GO" id="GO:0020037">
    <property type="term" value="F:heme binding"/>
    <property type="evidence" value="ECO:0007669"/>
    <property type="project" value="UniProtKB-UniRule"/>
</dbReference>
<dbReference type="GO" id="GO:0070330">
    <property type="term" value="F:aromatase activity"/>
    <property type="evidence" value="ECO:0007669"/>
    <property type="project" value="UniProtKB-UniRule"/>
</dbReference>
<dbReference type="SUPFAM" id="SSF63380">
    <property type="entry name" value="Riboflavin synthase domain-like"/>
    <property type="match status" value="1"/>
</dbReference>
<dbReference type="GeneID" id="19338561"/>
<dbReference type="InterPro" id="IPR001128">
    <property type="entry name" value="Cyt_P450"/>
</dbReference>
<dbReference type="Pfam" id="PF00667">
    <property type="entry name" value="FAD_binding_1"/>
    <property type="match status" value="1"/>
</dbReference>
<dbReference type="SUPFAM" id="SSF48264">
    <property type="entry name" value="Cytochrome P450"/>
    <property type="match status" value="1"/>
</dbReference>
<keyword evidence="3 14" id="KW-0813">Transport</keyword>
<dbReference type="VEuPathDB" id="FungiDB:MYCFIDRAFT_27347"/>
<dbReference type="GO" id="GO:0050660">
    <property type="term" value="F:flavin adenine dinucleotide binding"/>
    <property type="evidence" value="ECO:0007669"/>
    <property type="project" value="TreeGrafter"/>
</dbReference>
<dbReference type="Gene3D" id="1.10.630.10">
    <property type="entry name" value="Cytochrome P450"/>
    <property type="match status" value="1"/>
</dbReference>
<proteinExistence type="inferred from homology"/>
<dbReference type="Gene3D" id="3.40.50.80">
    <property type="entry name" value="Nucleotide-binding domain of ferredoxin-NADP reductase (FNR) module"/>
    <property type="match status" value="1"/>
</dbReference>
<dbReference type="GO" id="GO:0005506">
    <property type="term" value="F:iron ion binding"/>
    <property type="evidence" value="ECO:0007669"/>
    <property type="project" value="UniProtKB-UniRule"/>
</dbReference>
<dbReference type="GO" id="GO:0003958">
    <property type="term" value="F:NADPH-hemoprotein reductase activity"/>
    <property type="evidence" value="ECO:0007669"/>
    <property type="project" value="UniProtKB-UniRule"/>
</dbReference>
<protein>
    <recommendedName>
        <fullName evidence="14">Bifunctional cytochrome P450/NADPH--P450 reductase</fullName>
    </recommendedName>
    <domain>
        <recommendedName>
            <fullName evidence="14">Cytochrome P450</fullName>
            <ecNumber evidence="14">1.14.14.1</ecNumber>
        </recommendedName>
    </domain>
    <domain>
        <recommendedName>
            <fullName evidence="14">NADPH--cytochrome P450 reductase</fullName>
            <ecNumber evidence="14">1.6.2.4</ecNumber>
        </recommendedName>
    </domain>
</protein>
<evidence type="ECO:0000256" key="14">
    <source>
        <dbReference type="PIRNR" id="PIRNR000209"/>
    </source>
</evidence>
<keyword evidence="6 14" id="KW-0288">FMN</keyword>
<evidence type="ECO:0000256" key="7">
    <source>
        <dbReference type="ARBA" id="ARBA00022723"/>
    </source>
</evidence>
<dbReference type="PANTHER" id="PTHR19384:SF127">
    <property type="entry name" value="BIFUNCTIONAL CYTOCHROME P450_NADPH--P450 REDUCTASE"/>
    <property type="match status" value="1"/>
</dbReference>
<dbReference type="eggNOG" id="KOG0157">
    <property type="taxonomic scope" value="Eukaryota"/>
</dbReference>
<dbReference type="Gene3D" id="2.40.30.10">
    <property type="entry name" value="Translation factors"/>
    <property type="match status" value="1"/>
</dbReference>
<dbReference type="InterPro" id="IPR036396">
    <property type="entry name" value="Cyt_P450_sf"/>
</dbReference>
<dbReference type="PRINTS" id="PR00463">
    <property type="entry name" value="EP450I"/>
</dbReference>
<keyword evidence="19" id="KW-1185">Reference proteome</keyword>
<reference evidence="18 19" key="1">
    <citation type="journal article" date="2012" name="PLoS Pathog.">
        <title>Diverse lifestyles and strategies of plant pathogenesis encoded in the genomes of eighteen Dothideomycetes fungi.</title>
        <authorList>
            <person name="Ohm R.A."/>
            <person name="Feau N."/>
            <person name="Henrissat B."/>
            <person name="Schoch C.L."/>
            <person name="Horwitz B.A."/>
            <person name="Barry K.W."/>
            <person name="Condon B.J."/>
            <person name="Copeland A.C."/>
            <person name="Dhillon B."/>
            <person name="Glaser F."/>
            <person name="Hesse C.N."/>
            <person name="Kosti I."/>
            <person name="LaButti K."/>
            <person name="Lindquist E.A."/>
            <person name="Lucas S."/>
            <person name="Salamov A.A."/>
            <person name="Bradshaw R.E."/>
            <person name="Ciuffetti L."/>
            <person name="Hamelin R.C."/>
            <person name="Kema G.H.J."/>
            <person name="Lawrence C."/>
            <person name="Scott J.A."/>
            <person name="Spatafora J.W."/>
            <person name="Turgeon B.G."/>
            <person name="de Wit P.J.G.M."/>
            <person name="Zhong S."/>
            <person name="Goodwin S.B."/>
            <person name="Grigoriev I.V."/>
        </authorList>
    </citation>
    <scope>NUCLEOTIDE SEQUENCE [LARGE SCALE GENOMIC DNA]</scope>
    <source>
        <strain evidence="18 19">CIRAD86</strain>
    </source>
</reference>
<gene>
    <name evidence="18" type="ORF">MYCFIDRAFT_27347</name>
</gene>
<evidence type="ECO:0000256" key="2">
    <source>
        <dbReference type="ARBA" id="ARBA00010018"/>
    </source>
</evidence>
<evidence type="ECO:0000313" key="19">
    <source>
        <dbReference type="Proteomes" id="UP000016932"/>
    </source>
</evidence>
<accession>N1QB24</accession>
<keyword evidence="13 14" id="KW-0503">Monooxygenase</keyword>
<dbReference type="Pfam" id="PF00175">
    <property type="entry name" value="NAD_binding_1"/>
    <property type="match status" value="1"/>
</dbReference>
<dbReference type="InterPro" id="IPR029039">
    <property type="entry name" value="Flavoprotein-like_sf"/>
</dbReference>
<dbReference type="InterPro" id="IPR001433">
    <property type="entry name" value="OxRdtase_FAD/NAD-bd"/>
</dbReference>
<dbReference type="InterPro" id="IPR017972">
    <property type="entry name" value="Cyt_P450_CS"/>
</dbReference>
<dbReference type="FunFam" id="1.10.630.10:FF:000040">
    <property type="entry name" value="Bifunctional cytochrome P450/NADPH--P450 reductase"/>
    <property type="match status" value="1"/>
</dbReference>
<keyword evidence="4 14" id="KW-0349">Heme</keyword>
<evidence type="ECO:0000256" key="10">
    <source>
        <dbReference type="ARBA" id="ARBA00022982"/>
    </source>
</evidence>
<dbReference type="RefSeq" id="XP_007919810.1">
    <property type="nucleotide sequence ID" value="XM_007921619.1"/>
</dbReference>
<evidence type="ECO:0000256" key="6">
    <source>
        <dbReference type="ARBA" id="ARBA00022643"/>
    </source>
</evidence>
<dbReference type="InterPro" id="IPR023206">
    <property type="entry name" value="Bifunctional_P450_P450_red"/>
</dbReference>
<evidence type="ECO:0000259" key="17">
    <source>
        <dbReference type="PROSITE" id="PS51384"/>
    </source>
</evidence>
<feature type="domain" description="Flavodoxin-like" evidence="16">
    <location>
        <begin position="510"/>
        <end position="662"/>
    </location>
</feature>
<dbReference type="Pfam" id="PF00067">
    <property type="entry name" value="p450"/>
    <property type="match status" value="1"/>
</dbReference>
<dbReference type="InterPro" id="IPR003097">
    <property type="entry name" value="CysJ-like_FAD-binding"/>
</dbReference>
<evidence type="ECO:0000256" key="15">
    <source>
        <dbReference type="PIRSR" id="PIRSR000209-1"/>
    </source>
</evidence>
<dbReference type="GO" id="GO:0010181">
    <property type="term" value="F:FMN binding"/>
    <property type="evidence" value="ECO:0007669"/>
    <property type="project" value="UniProtKB-UniRule"/>
</dbReference>
<dbReference type="CDD" id="cd11068">
    <property type="entry name" value="CYP120A1"/>
    <property type="match status" value="1"/>
</dbReference>
<dbReference type="PANTHER" id="PTHR19384">
    <property type="entry name" value="NITRIC OXIDE SYNTHASE-RELATED"/>
    <property type="match status" value="1"/>
</dbReference>
<keyword evidence="9 14" id="KW-0521">NADP</keyword>
<dbReference type="STRING" id="383855.N1QB24"/>
<dbReference type="PRINTS" id="PR00385">
    <property type="entry name" value="P450"/>
</dbReference>
<name>N1QB24_PSEFD</name>
<feature type="domain" description="FAD-binding FR-type" evidence="17">
    <location>
        <begin position="694"/>
        <end position="923"/>
    </location>
</feature>
<evidence type="ECO:0000256" key="4">
    <source>
        <dbReference type="ARBA" id="ARBA00022617"/>
    </source>
</evidence>
<feature type="binding site" description="axial binding residue" evidence="15">
    <location>
        <position position="418"/>
    </location>
    <ligand>
        <name>heme</name>
        <dbReference type="ChEBI" id="CHEBI:30413"/>
    </ligand>
    <ligandPart>
        <name>Fe</name>
        <dbReference type="ChEBI" id="CHEBI:18248"/>
    </ligandPart>
</feature>
<dbReference type="KEGG" id="pfj:MYCFIDRAFT_27347"/>
<comment type="cofactor">
    <cofactor evidence="14">
        <name>FAD</name>
        <dbReference type="ChEBI" id="CHEBI:57692"/>
    </cofactor>
    <cofactor evidence="14">
        <name>FMN</name>
        <dbReference type="ChEBI" id="CHEBI:58210"/>
    </cofactor>
</comment>
<dbReference type="Pfam" id="PF00258">
    <property type="entry name" value="Flavodoxin_1"/>
    <property type="match status" value="1"/>
</dbReference>
<dbReference type="CDD" id="cd06206">
    <property type="entry name" value="bifunctional_CYPOR"/>
    <property type="match status" value="1"/>
</dbReference>
<keyword evidence="5 14" id="KW-0285">Flavoprotein</keyword>
<dbReference type="SUPFAM" id="SSF52218">
    <property type="entry name" value="Flavoproteins"/>
    <property type="match status" value="1"/>
</dbReference>
<dbReference type="AlphaFoldDB" id="N1QB24"/>
<dbReference type="EMBL" id="KB446555">
    <property type="protein sequence ID" value="EME89186.1"/>
    <property type="molecule type" value="Genomic_DNA"/>
</dbReference>
<sequence>MSKSPRDNIPSPPGLPIVGNLLDIQDEVPIRGLENIADTYGGMFKLNIMGRERLFAANVALLDELCDESRFWKAPGDGLNPLNQGGGGGSKGLFTAESEETMDWQLAHRILMPAFGPLAIQDMFDEMHDIASQLVLKWARLGPSYSILVTSDFTRLTLDTIALCAMDYRFNSFYQDELHPFVQAMNTSLAFSSDRTKLGSIVKRLLPWDKSIQKLAADRQYMTSVSKELVELRRNNPTNKRDLLNAMVLGKDPNTSEKMSDGLIASNMTTFLIAGHETTSGLLSFAFLFLLQHPDAYFKAQQEVDRVLGRGKIEVRHLQELKYIDAVFRETLRLCPTAPAFTRSIRKDNPNDVEELLGGKYAINRDDKVLCLLSKCQRDPEVYGEDANDFKPERMLGDAFNKLPKSAWKPFGTGLRSCIGRAFAWQEAQLAMAMILQNFNIRLDDPGYQMRIKQTLTIKPEGLYMRATLRDGISAATLQTALASSPDAVRSAIEDTISRADSGMEDAKPMTILYGSNTGESLPLGSHGTCTALAQKLSLEGRRHGFDARVMELNDAVDAIPRDGQPVVLITASYEGQPTDNAAQFVKWLEVMPPGESRFEGVNFAVFGCGHRDWTGTFHRIPKLVDELFKKHGATQTVRAGFADAAAGDIFSQFEDWTDRSFWPSVSPSSGAAQEAPELEMDVATRERSTYLRQDVRKGIVKSSWCLTADGEPEKRHLEIKLPDNMTYEAGDYLAILPLNPQQTVTRVMKHFKISALATTTIKPGAATFLPTGVPLSIVELLKGFVELSLPATKRDIQACIACTSDTTEKEELRALQSESAFRELDESHVSLLDLLERYTSIGLGFNTFIAMLQPLKPRLYSISSSPLVDATSCTVTYGVIDEDAKSGNGRYVGVTGSYLSGLMTGDEILVSVRATNRYFHLPAEISQTPILMFGAGTGIAPFRGFIQERAQQIAAGRSLAPAIMYMGCRSSSSDRLYSDEMDKWVKHGVVDIRYAFSQESHASEGCKYIQDRMWKEREDVIRLWRDGAKVFVCGGPAVCEGLGDVSRKLLLESMKSRGQEMSEKEAELWFRERRNVRYVVDVFA</sequence>
<dbReference type="GO" id="GO:0005829">
    <property type="term" value="C:cytosol"/>
    <property type="evidence" value="ECO:0007669"/>
    <property type="project" value="TreeGrafter"/>
</dbReference>
<dbReference type="eggNOG" id="KOG1158">
    <property type="taxonomic scope" value="Eukaryota"/>
</dbReference>
<dbReference type="OrthoDB" id="1470350at2759"/>
<evidence type="ECO:0000256" key="3">
    <source>
        <dbReference type="ARBA" id="ARBA00022448"/>
    </source>
</evidence>
<evidence type="ECO:0000259" key="16">
    <source>
        <dbReference type="PROSITE" id="PS50902"/>
    </source>
</evidence>
<dbReference type="PROSITE" id="PS50902">
    <property type="entry name" value="FLAVODOXIN_LIKE"/>
    <property type="match status" value="1"/>
</dbReference>
<dbReference type="PROSITE" id="PS51384">
    <property type="entry name" value="FAD_FR"/>
    <property type="match status" value="1"/>
</dbReference>
<evidence type="ECO:0000313" key="18">
    <source>
        <dbReference type="EMBL" id="EME89186.1"/>
    </source>
</evidence>
<dbReference type="InterPro" id="IPR002401">
    <property type="entry name" value="Cyt_P450_E_grp-I"/>
</dbReference>
<evidence type="ECO:0000256" key="5">
    <source>
        <dbReference type="ARBA" id="ARBA00022630"/>
    </source>
</evidence>
<dbReference type="EC" id="1.14.14.1" evidence="14"/>
<dbReference type="InterPro" id="IPR008254">
    <property type="entry name" value="Flavodoxin/NO_synth"/>
</dbReference>
<keyword evidence="12 14" id="KW-0408">Iron</keyword>
<keyword evidence="7 14" id="KW-0479">Metal-binding</keyword>
<comment type="similarity">
    <text evidence="2 14">In the N-terminal section; belongs to the cytochrome P450 family.</text>
</comment>
<keyword evidence="10 14" id="KW-0249">Electron transport</keyword>
<dbReference type="Gene3D" id="3.40.50.360">
    <property type="match status" value="1"/>
</dbReference>
<comment type="catalytic activity">
    <reaction evidence="14">
        <text>an organic molecule + reduced [NADPH--hemoprotein reductase] + O2 = an alcohol + oxidized [NADPH--hemoprotein reductase] + H2O + H(+)</text>
        <dbReference type="Rhea" id="RHEA:17149"/>
        <dbReference type="Rhea" id="RHEA-COMP:11964"/>
        <dbReference type="Rhea" id="RHEA-COMP:11965"/>
        <dbReference type="ChEBI" id="CHEBI:15377"/>
        <dbReference type="ChEBI" id="CHEBI:15378"/>
        <dbReference type="ChEBI" id="CHEBI:15379"/>
        <dbReference type="ChEBI" id="CHEBI:30879"/>
        <dbReference type="ChEBI" id="CHEBI:57618"/>
        <dbReference type="ChEBI" id="CHEBI:58210"/>
        <dbReference type="ChEBI" id="CHEBI:142491"/>
        <dbReference type="EC" id="1.14.14.1"/>
    </reaction>
</comment>
<comment type="catalytic activity">
    <reaction evidence="14">
        <text>2 oxidized [cytochrome P450] + NADPH = 2 reduced [cytochrome P450] + NADP(+) + H(+)</text>
        <dbReference type="Rhea" id="RHEA:24040"/>
        <dbReference type="Rhea" id="RHEA-COMP:14627"/>
        <dbReference type="Rhea" id="RHEA-COMP:14628"/>
        <dbReference type="ChEBI" id="CHEBI:15378"/>
        <dbReference type="ChEBI" id="CHEBI:55376"/>
        <dbReference type="ChEBI" id="CHEBI:57783"/>
        <dbReference type="ChEBI" id="CHEBI:58349"/>
        <dbReference type="ChEBI" id="CHEBI:60344"/>
        <dbReference type="EC" id="1.6.2.4"/>
    </reaction>
</comment>
<dbReference type="HOGENOM" id="CLU_001570_7_0_1"/>
<keyword evidence="8 14" id="KW-0274">FAD</keyword>
<dbReference type="Proteomes" id="UP000016932">
    <property type="component" value="Unassembled WGS sequence"/>
</dbReference>
<dbReference type="InterPro" id="IPR017927">
    <property type="entry name" value="FAD-bd_FR_type"/>
</dbReference>
<comment type="cofactor">
    <cofactor evidence="1 14 15">
        <name>heme</name>
        <dbReference type="ChEBI" id="CHEBI:30413"/>
    </cofactor>
</comment>
<evidence type="ECO:0000256" key="1">
    <source>
        <dbReference type="ARBA" id="ARBA00001971"/>
    </source>
</evidence>